<dbReference type="EMBL" id="RHFK02000006">
    <property type="protein sequence ID" value="TWW74263.1"/>
    <property type="molecule type" value="Genomic_DNA"/>
</dbReference>
<accession>A0A5C6P3U7</accession>
<dbReference type="AlphaFoldDB" id="A0A5C6P3U7"/>
<keyword evidence="2" id="KW-1185">Reference proteome</keyword>
<gene>
    <name evidence="1" type="ORF">D4764_14G0002640</name>
</gene>
<evidence type="ECO:0000313" key="1">
    <source>
        <dbReference type="EMBL" id="TWW74263.1"/>
    </source>
</evidence>
<evidence type="ECO:0000313" key="2">
    <source>
        <dbReference type="Proteomes" id="UP000324091"/>
    </source>
</evidence>
<protein>
    <submittedName>
        <fullName evidence="1">Uncharacterized protein</fullName>
    </submittedName>
</protein>
<organism evidence="1 2">
    <name type="scientific">Takifugu flavidus</name>
    <name type="common">sansaifugu</name>
    <dbReference type="NCBI Taxonomy" id="433684"/>
    <lineage>
        <taxon>Eukaryota</taxon>
        <taxon>Metazoa</taxon>
        <taxon>Chordata</taxon>
        <taxon>Craniata</taxon>
        <taxon>Vertebrata</taxon>
        <taxon>Euteleostomi</taxon>
        <taxon>Actinopterygii</taxon>
        <taxon>Neopterygii</taxon>
        <taxon>Teleostei</taxon>
        <taxon>Neoteleostei</taxon>
        <taxon>Acanthomorphata</taxon>
        <taxon>Eupercaria</taxon>
        <taxon>Tetraodontiformes</taxon>
        <taxon>Tetradontoidea</taxon>
        <taxon>Tetraodontidae</taxon>
        <taxon>Takifugu</taxon>
    </lineage>
</organism>
<proteinExistence type="predicted"/>
<name>A0A5C6P3U7_9TELE</name>
<reference evidence="1 2" key="1">
    <citation type="submission" date="2019-04" db="EMBL/GenBank/DDBJ databases">
        <title>Chromosome genome assembly for Takifugu flavidus.</title>
        <authorList>
            <person name="Xiao S."/>
        </authorList>
    </citation>
    <scope>NUCLEOTIDE SEQUENCE [LARGE SCALE GENOMIC DNA]</scope>
    <source>
        <strain evidence="1">HTHZ2018</strain>
        <tissue evidence="1">Muscle</tissue>
    </source>
</reference>
<comment type="caution">
    <text evidence="1">The sequence shown here is derived from an EMBL/GenBank/DDBJ whole genome shotgun (WGS) entry which is preliminary data.</text>
</comment>
<dbReference type="Proteomes" id="UP000324091">
    <property type="component" value="Chromosome 14"/>
</dbReference>
<sequence length="295" mass="32822">MELVPSACGNHRSLLPVPFPHLSVRLPLILPPCPFMANTEYSLQHHPVSAPALPPFSAPASPLQSADKEHSVQMDSSLSHSRCDRRPEHVPSPVVMFASIWYAKKLGRRLVQNSRRAKLLKDKAGWERRSEQGRCCSLWSRRRFQEADGPLYDAQLGGDTFGAPLCCMRGGFQFLKMSLNSAVESRGNLKTRVSIDFLRDWASDLGSLSAGLNLNLSPAKWSSLVTVCKWKQTLAEKLKKRPGSSSDESQTMLMLKRPDGLASSAQGHKRCDTDSIRLGENWGEVEVKKCIIRSK</sequence>